<evidence type="ECO:0000313" key="10">
    <source>
        <dbReference type="EMBL" id="OGG94688.1"/>
    </source>
</evidence>
<dbReference type="PANTHER" id="PTHR43675">
    <property type="entry name" value="ARSENITE METHYLTRANSFERASE"/>
    <property type="match status" value="1"/>
</dbReference>
<evidence type="ECO:0000256" key="6">
    <source>
        <dbReference type="ARBA" id="ARBA00047941"/>
    </source>
</evidence>
<evidence type="ECO:0000256" key="8">
    <source>
        <dbReference type="ARBA" id="ARBA00048428"/>
    </source>
</evidence>
<dbReference type="PANTHER" id="PTHR43675:SF8">
    <property type="entry name" value="ARSENITE METHYLTRANSFERASE"/>
    <property type="match status" value="1"/>
</dbReference>
<gene>
    <name evidence="10" type="ORF">A2527_05670</name>
</gene>
<keyword evidence="2" id="KW-0949">S-adenosyl-L-methionine</keyword>
<dbReference type="EMBL" id="MFNE01000035">
    <property type="protein sequence ID" value="OGG94688.1"/>
    <property type="molecule type" value="Genomic_DNA"/>
</dbReference>
<reference evidence="10 11" key="1">
    <citation type="journal article" date="2016" name="Nat. Commun.">
        <title>Thousands of microbial genomes shed light on interconnected biogeochemical processes in an aquifer system.</title>
        <authorList>
            <person name="Anantharaman K."/>
            <person name="Brown C.T."/>
            <person name="Hug L.A."/>
            <person name="Sharon I."/>
            <person name="Castelle C.J."/>
            <person name="Probst A.J."/>
            <person name="Thomas B.C."/>
            <person name="Singh A."/>
            <person name="Wilkins M.J."/>
            <person name="Karaoz U."/>
            <person name="Brodie E.L."/>
            <person name="Williams K.H."/>
            <person name="Hubbard S.S."/>
            <person name="Banfield J.F."/>
        </authorList>
    </citation>
    <scope>NUCLEOTIDE SEQUENCE [LARGE SCALE GENOMIC DNA]</scope>
</reference>
<evidence type="ECO:0000256" key="5">
    <source>
        <dbReference type="ARBA" id="ARBA00034545"/>
    </source>
</evidence>
<comment type="similarity">
    <text evidence="3">Belongs to the methyltransferase superfamily. Arsenite methyltransferase family.</text>
</comment>
<proteinExistence type="inferred from homology"/>
<comment type="catalytic activity">
    <reaction evidence="7">
        <text>arsenic triglutathione + 2 [thioredoxin]-dithiol + 2 S-adenosyl-L-methionine + H2O = dimethylarsinous acid + 2 [thioredoxin]-disulfide + 3 glutathione + 2 S-adenosyl-L-homocysteine + 2 H(+)</text>
        <dbReference type="Rhea" id="RHEA:69464"/>
        <dbReference type="Rhea" id="RHEA-COMP:10698"/>
        <dbReference type="Rhea" id="RHEA-COMP:10700"/>
        <dbReference type="ChEBI" id="CHEBI:15377"/>
        <dbReference type="ChEBI" id="CHEBI:15378"/>
        <dbReference type="ChEBI" id="CHEBI:23808"/>
        <dbReference type="ChEBI" id="CHEBI:29950"/>
        <dbReference type="ChEBI" id="CHEBI:50058"/>
        <dbReference type="ChEBI" id="CHEBI:57856"/>
        <dbReference type="ChEBI" id="CHEBI:57925"/>
        <dbReference type="ChEBI" id="CHEBI:59789"/>
        <dbReference type="ChEBI" id="CHEBI:183640"/>
        <dbReference type="EC" id="2.1.1.137"/>
    </reaction>
</comment>
<dbReference type="CDD" id="cd02440">
    <property type="entry name" value="AdoMet_MTases"/>
    <property type="match status" value="1"/>
</dbReference>
<evidence type="ECO:0000256" key="4">
    <source>
        <dbReference type="ARBA" id="ARBA00034521"/>
    </source>
</evidence>
<evidence type="ECO:0000256" key="7">
    <source>
        <dbReference type="ARBA" id="ARBA00047943"/>
    </source>
</evidence>
<dbReference type="InterPro" id="IPR029063">
    <property type="entry name" value="SAM-dependent_MTases_sf"/>
</dbReference>
<dbReference type="Gene3D" id="3.40.5.100">
    <property type="match status" value="1"/>
</dbReference>
<name>A0A1F6G9E4_9PROT</name>
<dbReference type="GO" id="GO:0032259">
    <property type="term" value="P:methylation"/>
    <property type="evidence" value="ECO:0007669"/>
    <property type="project" value="UniProtKB-KW"/>
</dbReference>
<comment type="caution">
    <text evidence="10">The sequence shown here is derived from an EMBL/GenBank/DDBJ whole genome shotgun (WGS) entry which is preliminary data.</text>
</comment>
<evidence type="ECO:0000256" key="1">
    <source>
        <dbReference type="ARBA" id="ARBA00022679"/>
    </source>
</evidence>
<dbReference type="Gene3D" id="3.40.50.150">
    <property type="entry name" value="Vaccinia Virus protein VP39"/>
    <property type="match status" value="1"/>
</dbReference>
<dbReference type="Pfam" id="PF13847">
    <property type="entry name" value="Methyltransf_31"/>
    <property type="match status" value="1"/>
</dbReference>
<protein>
    <recommendedName>
        <fullName evidence="5">Arsenite methyltransferase</fullName>
        <ecNumber evidence="4">2.1.1.137</ecNumber>
    </recommendedName>
</protein>
<dbReference type="InterPro" id="IPR025714">
    <property type="entry name" value="Methyltranfer_dom"/>
</dbReference>
<keyword evidence="1 10" id="KW-0808">Transferase</keyword>
<dbReference type="GO" id="GO:0030791">
    <property type="term" value="F:arsenite methyltransferase activity"/>
    <property type="evidence" value="ECO:0007669"/>
    <property type="project" value="UniProtKB-EC"/>
</dbReference>
<dbReference type="STRING" id="1817772.A2527_05670"/>
<organism evidence="10 11">
    <name type="scientific">Candidatus Lambdaproteobacteria bacterium RIFOXYD2_FULL_50_16</name>
    <dbReference type="NCBI Taxonomy" id="1817772"/>
    <lineage>
        <taxon>Bacteria</taxon>
        <taxon>Pseudomonadati</taxon>
        <taxon>Pseudomonadota</taxon>
        <taxon>Candidatus Lambdaproteobacteria</taxon>
    </lineage>
</organism>
<evidence type="ECO:0000256" key="3">
    <source>
        <dbReference type="ARBA" id="ARBA00034487"/>
    </source>
</evidence>
<feature type="domain" description="Methyltransferase" evidence="9">
    <location>
        <begin position="69"/>
        <end position="221"/>
    </location>
</feature>
<dbReference type="Proteomes" id="UP000178449">
    <property type="component" value="Unassembled WGS sequence"/>
</dbReference>
<evidence type="ECO:0000313" key="11">
    <source>
        <dbReference type="Proteomes" id="UP000178449"/>
    </source>
</evidence>
<comment type="catalytic activity">
    <reaction evidence="6">
        <text>arsenic triglutathione + [thioredoxin]-dithiol + S-adenosyl-L-methionine + 2 H2O = methylarsonous acid + [thioredoxin]-disulfide + 3 glutathione + S-adenosyl-L-homocysteine + H(+)</text>
        <dbReference type="Rhea" id="RHEA:69460"/>
        <dbReference type="Rhea" id="RHEA-COMP:10698"/>
        <dbReference type="Rhea" id="RHEA-COMP:10700"/>
        <dbReference type="ChEBI" id="CHEBI:15377"/>
        <dbReference type="ChEBI" id="CHEBI:15378"/>
        <dbReference type="ChEBI" id="CHEBI:17826"/>
        <dbReference type="ChEBI" id="CHEBI:29950"/>
        <dbReference type="ChEBI" id="CHEBI:50058"/>
        <dbReference type="ChEBI" id="CHEBI:57856"/>
        <dbReference type="ChEBI" id="CHEBI:57925"/>
        <dbReference type="ChEBI" id="CHEBI:59789"/>
        <dbReference type="ChEBI" id="CHEBI:183640"/>
        <dbReference type="EC" id="2.1.1.137"/>
    </reaction>
</comment>
<dbReference type="AlphaFoldDB" id="A0A1F6G9E4"/>
<dbReference type="SUPFAM" id="SSF53335">
    <property type="entry name" value="S-adenosyl-L-methionine-dependent methyltransferases"/>
    <property type="match status" value="1"/>
</dbReference>
<accession>A0A1F6G9E4</accession>
<evidence type="ECO:0000259" key="9">
    <source>
        <dbReference type="Pfam" id="PF13847"/>
    </source>
</evidence>
<evidence type="ECO:0000256" key="2">
    <source>
        <dbReference type="ARBA" id="ARBA00022691"/>
    </source>
</evidence>
<dbReference type="InterPro" id="IPR026669">
    <property type="entry name" value="Arsenite_MeTrfase-like"/>
</dbReference>
<comment type="catalytic activity">
    <reaction evidence="8">
        <text>arsenic triglutathione + 3 [thioredoxin]-dithiol + 3 S-adenosyl-L-methionine = trimethylarsine + 3 [thioredoxin]-disulfide + 3 glutathione + 3 S-adenosyl-L-homocysteine + 3 H(+)</text>
        <dbReference type="Rhea" id="RHEA:69432"/>
        <dbReference type="Rhea" id="RHEA-COMP:10698"/>
        <dbReference type="Rhea" id="RHEA-COMP:10700"/>
        <dbReference type="ChEBI" id="CHEBI:15378"/>
        <dbReference type="ChEBI" id="CHEBI:27130"/>
        <dbReference type="ChEBI" id="CHEBI:29950"/>
        <dbReference type="ChEBI" id="CHEBI:50058"/>
        <dbReference type="ChEBI" id="CHEBI:57856"/>
        <dbReference type="ChEBI" id="CHEBI:57925"/>
        <dbReference type="ChEBI" id="CHEBI:59789"/>
        <dbReference type="ChEBI" id="CHEBI:183640"/>
        <dbReference type="EC" id="2.1.1.137"/>
    </reaction>
</comment>
<sequence length="352" mass="39221">MSQERLDHHPAIQEYYGKTLQGTSDLQTSACCTDARPPAYLQEILKQIHPEVANHYYGCGLVAPQSLTGLRVLDLGSGSGRDCFVLSKLVGPQGKVVGVDMTPEQLAIGRRHLDFHQQAFGFSKSNVEFVEGDIERLQELGFSPGSFDLIISNCVVNLANDKAKVFAGAQYLLAEGGEMYFSDVYADRRIPQELAKDPLLYGECLSGALYWNDFIDMVKEAKFGDPRIVTQQRIEINNEAMAEKLGAIKFHSVTIRLFKLPGLESNCEDYGQAVRYLGDLEQSPLVFELDAGHRFETGRLERVCGNSYRMIKETRFAKHFDFFGDFTRHFGQYPGCGGGLPFNDEPSAPTCC</sequence>
<keyword evidence="10" id="KW-0489">Methyltransferase</keyword>
<dbReference type="EC" id="2.1.1.137" evidence="4"/>